<dbReference type="InterPro" id="IPR007263">
    <property type="entry name" value="DCC1-like"/>
</dbReference>
<evidence type="ECO:0000313" key="2">
    <source>
        <dbReference type="Proteomes" id="UP000618591"/>
    </source>
</evidence>
<dbReference type="PANTHER" id="PTHR34290">
    <property type="entry name" value="SI:CH73-390P7.2"/>
    <property type="match status" value="1"/>
</dbReference>
<dbReference type="Proteomes" id="UP000618591">
    <property type="component" value="Unassembled WGS sequence"/>
</dbReference>
<name>A0ABQ1GIM5_9SPHN</name>
<reference evidence="2" key="1">
    <citation type="journal article" date="2019" name="Int. J. Syst. Evol. Microbiol.">
        <title>The Global Catalogue of Microorganisms (GCM) 10K type strain sequencing project: providing services to taxonomists for standard genome sequencing and annotation.</title>
        <authorList>
            <consortium name="The Broad Institute Genomics Platform"/>
            <consortium name="The Broad Institute Genome Sequencing Center for Infectious Disease"/>
            <person name="Wu L."/>
            <person name="Ma J."/>
        </authorList>
    </citation>
    <scope>NUCLEOTIDE SEQUENCE [LARGE SCALE GENOMIC DNA]</scope>
    <source>
        <strain evidence="2">CGMCC 1.10106</strain>
    </source>
</reference>
<dbReference type="EMBL" id="BMDW01000006">
    <property type="protein sequence ID" value="GGA44567.1"/>
    <property type="molecule type" value="Genomic_DNA"/>
</dbReference>
<comment type="caution">
    <text evidence="1">The sequence shown here is derived from an EMBL/GenBank/DDBJ whole genome shotgun (WGS) entry which is preliminary data.</text>
</comment>
<dbReference type="InterPro" id="IPR044691">
    <property type="entry name" value="DCC1_Trx"/>
</dbReference>
<organism evidence="1 2">
    <name type="scientific">Sphingomonas psychrolutea</name>
    <dbReference type="NCBI Taxonomy" id="1259676"/>
    <lineage>
        <taxon>Bacteria</taxon>
        <taxon>Pseudomonadati</taxon>
        <taxon>Pseudomonadota</taxon>
        <taxon>Alphaproteobacteria</taxon>
        <taxon>Sphingomonadales</taxon>
        <taxon>Sphingomonadaceae</taxon>
        <taxon>Sphingomonas</taxon>
    </lineage>
</organism>
<keyword evidence="2" id="KW-1185">Reference proteome</keyword>
<accession>A0ABQ1GIM5</accession>
<evidence type="ECO:0000313" key="1">
    <source>
        <dbReference type="EMBL" id="GGA44567.1"/>
    </source>
</evidence>
<sequence>MDQHTTSALTVWHDGACPLCRREIAVMRRLDRAGAIDFIDVAAEDAACPIDRRDLLARFHARENGVLLSGAAAFAAMWRAIPLLRPLGLAARSPIVLAGLEQLYLLFLRARPLLQRTMRKWERT</sequence>
<dbReference type="PANTHER" id="PTHR34290:SF2">
    <property type="entry name" value="OS04G0668800 PROTEIN"/>
    <property type="match status" value="1"/>
</dbReference>
<dbReference type="RefSeq" id="WP_188446092.1">
    <property type="nucleotide sequence ID" value="NZ_BMDW01000006.1"/>
</dbReference>
<protein>
    <submittedName>
        <fullName evidence="1">Thiol-disulfide oxidoreductase</fullName>
    </submittedName>
</protein>
<gene>
    <name evidence="1" type="ORF">GCM10011395_13490</name>
</gene>
<dbReference type="Pfam" id="PF04134">
    <property type="entry name" value="DCC1-like"/>
    <property type="match status" value="1"/>
</dbReference>
<proteinExistence type="predicted"/>